<protein>
    <submittedName>
        <fullName evidence="1">Uncharacterized protein</fullName>
    </submittedName>
</protein>
<evidence type="ECO:0000313" key="1">
    <source>
        <dbReference type="EMBL" id="MBP2294344.1"/>
    </source>
</evidence>
<name>A0ABS4SP61_9PROT</name>
<comment type="caution">
    <text evidence="1">The sequence shown here is derived from an EMBL/GenBank/DDBJ whole genome shotgun (WGS) entry which is preliminary data.</text>
</comment>
<gene>
    <name evidence="1" type="ORF">J2851_004133</name>
</gene>
<proteinExistence type="predicted"/>
<reference evidence="1 2" key="1">
    <citation type="submission" date="2021-03" db="EMBL/GenBank/DDBJ databases">
        <title>Genomic Encyclopedia of Type Strains, Phase III (KMG-III): the genomes of soil and plant-associated and newly described type strains.</title>
        <authorList>
            <person name="Whitman W."/>
        </authorList>
    </citation>
    <scope>NUCLEOTIDE SEQUENCE [LARGE SCALE GENOMIC DNA]</scope>
    <source>
        <strain evidence="1 2">IMMIB AFH-6</strain>
    </source>
</reference>
<keyword evidence="2" id="KW-1185">Reference proteome</keyword>
<accession>A0ABS4SP61</accession>
<organism evidence="1 2">
    <name type="scientific">Azospirillum rugosum</name>
    <dbReference type="NCBI Taxonomy" id="416170"/>
    <lineage>
        <taxon>Bacteria</taxon>
        <taxon>Pseudomonadati</taxon>
        <taxon>Pseudomonadota</taxon>
        <taxon>Alphaproteobacteria</taxon>
        <taxon>Rhodospirillales</taxon>
        <taxon>Azospirillaceae</taxon>
        <taxon>Azospirillum</taxon>
    </lineage>
</organism>
<sequence>MAVWQPILNPSGLASGGAWTRLGTWRAEVFHAAEPPEDWAWEAVHDGDRRTITGWAGTREAAQAAERAILLQDQ</sequence>
<dbReference type="Proteomes" id="UP000781958">
    <property type="component" value="Unassembled WGS sequence"/>
</dbReference>
<evidence type="ECO:0000313" key="2">
    <source>
        <dbReference type="Proteomes" id="UP000781958"/>
    </source>
</evidence>
<dbReference type="EMBL" id="JAGINP010000015">
    <property type="protein sequence ID" value="MBP2294344.1"/>
    <property type="molecule type" value="Genomic_DNA"/>
</dbReference>
<dbReference type="RefSeq" id="WP_209768509.1">
    <property type="nucleotide sequence ID" value="NZ_JAGINP010000015.1"/>
</dbReference>